<proteinExistence type="predicted"/>
<feature type="region of interest" description="Disordered" evidence="1">
    <location>
        <begin position="1"/>
        <end position="20"/>
    </location>
</feature>
<gene>
    <name evidence="2" type="ORF">Cci01nite_80920</name>
</gene>
<name>A0A8J3KQF8_9ACTN</name>
<dbReference type="EMBL" id="BONH01000066">
    <property type="protein sequence ID" value="GIG02999.1"/>
    <property type="molecule type" value="Genomic_DNA"/>
</dbReference>
<evidence type="ECO:0000313" key="2">
    <source>
        <dbReference type="EMBL" id="GIG02999.1"/>
    </source>
</evidence>
<protein>
    <submittedName>
        <fullName evidence="2">Uncharacterized protein</fullName>
    </submittedName>
</protein>
<evidence type="ECO:0000256" key="1">
    <source>
        <dbReference type="SAM" id="MobiDB-lite"/>
    </source>
</evidence>
<dbReference type="Proteomes" id="UP000659904">
    <property type="component" value="Unassembled WGS sequence"/>
</dbReference>
<keyword evidence="3" id="KW-1185">Reference proteome</keyword>
<reference evidence="2 3" key="1">
    <citation type="submission" date="2021-01" db="EMBL/GenBank/DDBJ databases">
        <title>Whole genome shotgun sequence of Catellatospora citrea NBRC 14495.</title>
        <authorList>
            <person name="Komaki H."/>
            <person name="Tamura T."/>
        </authorList>
    </citation>
    <scope>NUCLEOTIDE SEQUENCE [LARGE SCALE GENOMIC DNA]</scope>
    <source>
        <strain evidence="2 3">NBRC 14495</strain>
    </source>
</reference>
<dbReference type="AlphaFoldDB" id="A0A8J3KQF8"/>
<sequence>MIGYWAGPDEPGWPEAPAFVDPDADAERQRQVGDYLRHGTTFVAAAGHSLCRLCG</sequence>
<accession>A0A8J3KQF8</accession>
<evidence type="ECO:0000313" key="3">
    <source>
        <dbReference type="Proteomes" id="UP000659904"/>
    </source>
</evidence>
<organism evidence="2 3">
    <name type="scientific">Catellatospora citrea</name>
    <dbReference type="NCBI Taxonomy" id="53366"/>
    <lineage>
        <taxon>Bacteria</taxon>
        <taxon>Bacillati</taxon>
        <taxon>Actinomycetota</taxon>
        <taxon>Actinomycetes</taxon>
        <taxon>Micromonosporales</taxon>
        <taxon>Micromonosporaceae</taxon>
        <taxon>Catellatospora</taxon>
    </lineage>
</organism>
<comment type="caution">
    <text evidence="2">The sequence shown here is derived from an EMBL/GenBank/DDBJ whole genome shotgun (WGS) entry which is preliminary data.</text>
</comment>